<evidence type="ECO:0008006" key="6">
    <source>
        <dbReference type="Google" id="ProtNLM"/>
    </source>
</evidence>
<sequence length="331" mass="37634">MKKYDVVISLGEQMQKLGIAHDLYTYSIFINCFCRSSQLPLALALLGKMMKLGYEPSIVTFNSLLNGFCHGNRISDAVSLLDQMVEMGYKPNTVTFNTLIHGLFLHNKVSEGVALVERMVAERMSTRFAYLWCVGKWSVQERWEDAAGLLSDMIEKKINPDVVTFNALIDAFVKEGKLLEAEKLYEEMIKSKGCLPNVVTYTTLINGFCKSKRVEDGMELFVRCLKEDWLETQSLTTLLSKGFSKLEIVRVPNKFSTDGFCGVPPDIWTYNILLGWACKNGKLEKALVIFQDMQKSEWNLYFTYSIIIEGMCKAGKVEDAWKLFCSLISKE</sequence>
<keyword evidence="5" id="KW-1185">Reference proteome</keyword>
<dbReference type="AlphaFoldDB" id="A0A6D2KPH4"/>
<feature type="repeat" description="PPR" evidence="3">
    <location>
        <begin position="22"/>
        <end position="56"/>
    </location>
</feature>
<dbReference type="PANTHER" id="PTHR47447:SF22">
    <property type="entry name" value="TETRATRICOPEPTIDE-LIKE HELICAL DOMAIN SUPERFAMILY"/>
    <property type="match status" value="1"/>
</dbReference>
<dbReference type="PANTHER" id="PTHR47447">
    <property type="entry name" value="OS03G0856100 PROTEIN"/>
    <property type="match status" value="1"/>
</dbReference>
<dbReference type="Pfam" id="PF12854">
    <property type="entry name" value="PPR_1"/>
    <property type="match status" value="1"/>
</dbReference>
<dbReference type="Gene3D" id="1.25.40.10">
    <property type="entry name" value="Tetratricopeptide repeat domain"/>
    <property type="match status" value="3"/>
</dbReference>
<comment type="similarity">
    <text evidence="1">Belongs to the PPR family. P subfamily.</text>
</comment>
<dbReference type="Pfam" id="PF13041">
    <property type="entry name" value="PPR_2"/>
    <property type="match status" value="3"/>
</dbReference>
<comment type="caution">
    <text evidence="4">The sequence shown here is derived from an EMBL/GenBank/DDBJ whole genome shotgun (WGS) entry which is preliminary data.</text>
</comment>
<dbReference type="SUPFAM" id="SSF48452">
    <property type="entry name" value="TPR-like"/>
    <property type="match status" value="1"/>
</dbReference>
<feature type="repeat" description="PPR" evidence="3">
    <location>
        <begin position="197"/>
        <end position="231"/>
    </location>
</feature>
<name>A0A6D2KPH4_9BRAS</name>
<dbReference type="EMBL" id="CACVBM020001551">
    <property type="protein sequence ID" value="CAA7053872.1"/>
    <property type="molecule type" value="Genomic_DNA"/>
</dbReference>
<keyword evidence="2" id="KW-0677">Repeat</keyword>
<evidence type="ECO:0000256" key="3">
    <source>
        <dbReference type="PROSITE-ProRule" id="PRU00708"/>
    </source>
</evidence>
<protein>
    <recommendedName>
        <fullName evidence="6">Pentacotripeptide-repeat region of PRORP domain-containing protein</fullName>
    </recommendedName>
</protein>
<proteinExistence type="inferred from homology"/>
<dbReference type="Pfam" id="PF01535">
    <property type="entry name" value="PPR"/>
    <property type="match status" value="1"/>
</dbReference>
<accession>A0A6D2KPH4</accession>
<feature type="repeat" description="PPR" evidence="3">
    <location>
        <begin position="92"/>
        <end position="126"/>
    </location>
</feature>
<feature type="repeat" description="PPR" evidence="3">
    <location>
        <begin position="57"/>
        <end position="91"/>
    </location>
</feature>
<reference evidence="4" key="1">
    <citation type="submission" date="2020-01" db="EMBL/GenBank/DDBJ databases">
        <authorList>
            <person name="Mishra B."/>
        </authorList>
    </citation>
    <scope>NUCLEOTIDE SEQUENCE [LARGE SCALE GENOMIC DNA]</scope>
</reference>
<evidence type="ECO:0000256" key="1">
    <source>
        <dbReference type="ARBA" id="ARBA00007626"/>
    </source>
</evidence>
<dbReference type="Proteomes" id="UP000467841">
    <property type="component" value="Unassembled WGS sequence"/>
</dbReference>
<dbReference type="NCBIfam" id="TIGR00756">
    <property type="entry name" value="PPR"/>
    <property type="match status" value="7"/>
</dbReference>
<gene>
    <name evidence="4" type="ORF">MERR_LOCUS41108</name>
</gene>
<dbReference type="OrthoDB" id="42736at2759"/>
<evidence type="ECO:0000313" key="5">
    <source>
        <dbReference type="Proteomes" id="UP000467841"/>
    </source>
</evidence>
<evidence type="ECO:0000256" key="2">
    <source>
        <dbReference type="ARBA" id="ARBA00022737"/>
    </source>
</evidence>
<organism evidence="4 5">
    <name type="scientific">Microthlaspi erraticum</name>
    <dbReference type="NCBI Taxonomy" id="1685480"/>
    <lineage>
        <taxon>Eukaryota</taxon>
        <taxon>Viridiplantae</taxon>
        <taxon>Streptophyta</taxon>
        <taxon>Embryophyta</taxon>
        <taxon>Tracheophyta</taxon>
        <taxon>Spermatophyta</taxon>
        <taxon>Magnoliopsida</taxon>
        <taxon>eudicotyledons</taxon>
        <taxon>Gunneridae</taxon>
        <taxon>Pentapetalae</taxon>
        <taxon>rosids</taxon>
        <taxon>malvids</taxon>
        <taxon>Brassicales</taxon>
        <taxon>Brassicaceae</taxon>
        <taxon>Coluteocarpeae</taxon>
        <taxon>Microthlaspi</taxon>
    </lineage>
</organism>
<dbReference type="PROSITE" id="PS51375">
    <property type="entry name" value="PPR"/>
    <property type="match status" value="6"/>
</dbReference>
<feature type="repeat" description="PPR" evidence="3">
    <location>
        <begin position="161"/>
        <end position="196"/>
    </location>
</feature>
<dbReference type="InterPro" id="IPR011990">
    <property type="entry name" value="TPR-like_helical_dom_sf"/>
</dbReference>
<feature type="repeat" description="PPR" evidence="3">
    <location>
        <begin position="266"/>
        <end position="300"/>
    </location>
</feature>
<evidence type="ECO:0000313" key="4">
    <source>
        <dbReference type="EMBL" id="CAA7053872.1"/>
    </source>
</evidence>
<dbReference type="InterPro" id="IPR002885">
    <property type="entry name" value="PPR_rpt"/>
</dbReference>